<gene>
    <name evidence="1" type="ORF">LTT95_08775</name>
</gene>
<evidence type="ECO:0000313" key="1">
    <source>
        <dbReference type="EMBL" id="MCD9097031.1"/>
    </source>
</evidence>
<dbReference type="EMBL" id="JAJQKU010000002">
    <property type="protein sequence ID" value="MCD9097031.1"/>
    <property type="molecule type" value="Genomic_DNA"/>
</dbReference>
<protein>
    <submittedName>
        <fullName evidence="1">Uncharacterized protein</fullName>
    </submittedName>
</protein>
<reference evidence="1" key="1">
    <citation type="submission" date="2021-12" db="EMBL/GenBank/DDBJ databases">
        <authorList>
            <person name="Ulrich A."/>
        </authorList>
    </citation>
    <scope>NUCLEOTIDE SEQUENCE</scope>
    <source>
        <strain evidence="1">A1P009</strain>
    </source>
</reference>
<proteinExistence type="predicted"/>
<accession>A0ABS8UE60</accession>
<name>A0ABS8UE60_9GAMM</name>
<dbReference type="Proteomes" id="UP001430360">
    <property type="component" value="Unassembled WGS sequence"/>
</dbReference>
<keyword evidence="2" id="KW-1185">Reference proteome</keyword>
<comment type="caution">
    <text evidence="1">The sequence shown here is derived from an EMBL/GenBank/DDBJ whole genome shotgun (WGS) entry which is preliminary data.</text>
</comment>
<dbReference type="RefSeq" id="WP_232135966.1">
    <property type="nucleotide sequence ID" value="NZ_JAJQKU010000002.1"/>
</dbReference>
<evidence type="ECO:0000313" key="2">
    <source>
        <dbReference type="Proteomes" id="UP001430360"/>
    </source>
</evidence>
<sequence>MSYIAAAMYCQPLVTQSGGGGGDCELYIRPSPTNVITNLDKPVVLQPPTAVSTDLCAEVI</sequence>
<organism evidence="1 2">
    <name type="scientific">Luteimonas fraxinea</name>
    <dbReference type="NCBI Taxonomy" id="2901869"/>
    <lineage>
        <taxon>Bacteria</taxon>
        <taxon>Pseudomonadati</taxon>
        <taxon>Pseudomonadota</taxon>
        <taxon>Gammaproteobacteria</taxon>
        <taxon>Lysobacterales</taxon>
        <taxon>Lysobacteraceae</taxon>
        <taxon>Luteimonas</taxon>
    </lineage>
</organism>
<reference evidence="1" key="2">
    <citation type="journal article" date="2022" name="Syst. Appl. Microbiol.">
        <title>Physiological and genomic characterisation of Luteimonas fraxinea sp. nov., a bacterial species associated with trees tolerant to ash dieback.</title>
        <authorList>
            <person name="Ulrich K."/>
            <person name="Becker R."/>
            <person name="Behrendt U."/>
            <person name="Kube M."/>
            <person name="Schneck V."/>
            <person name="Ulrich A."/>
        </authorList>
    </citation>
    <scope>NUCLEOTIDE SEQUENCE</scope>
    <source>
        <strain evidence="1">A1P009</strain>
    </source>
</reference>